<dbReference type="RefSeq" id="YP_010769078.1">
    <property type="nucleotide sequence ID" value="NC_073871.1"/>
</dbReference>
<proteinExistence type="inferred from homology"/>
<keyword evidence="9" id="KW-1185">Reference proteome</keyword>
<evidence type="ECO:0000256" key="1">
    <source>
        <dbReference type="ARBA" id="ARBA00004328"/>
    </source>
</evidence>
<evidence type="ECO:0000256" key="2">
    <source>
        <dbReference type="ARBA" id="ARBA00022581"/>
    </source>
</evidence>
<evidence type="ECO:0000256" key="3">
    <source>
        <dbReference type="ARBA" id="ARBA00022804"/>
    </source>
</evidence>
<gene>
    <name evidence="8" type="primary">SRR5466725_10_1</name>
</gene>
<dbReference type="InterPro" id="IPR005563">
    <property type="entry name" value="A_protein"/>
</dbReference>
<protein>
    <submittedName>
        <fullName evidence="8">Maturation protein</fullName>
    </submittedName>
</protein>
<evidence type="ECO:0000313" key="9">
    <source>
        <dbReference type="Proteomes" id="UP000676662"/>
    </source>
</evidence>
<reference evidence="8" key="1">
    <citation type="submission" date="2020-09" db="EMBL/GenBank/DDBJ databases">
        <title>Leviviricetes taxonomy.</title>
        <authorList>
            <person name="Stockdale S.R."/>
            <person name="Callanan J."/>
            <person name="Adriaenssens E.M."/>
            <person name="Kuhn J.H."/>
            <person name="Rumnieks J."/>
            <person name="Shkoporov A."/>
            <person name="Draper L.A."/>
            <person name="Ross P."/>
            <person name="Hill C."/>
        </authorList>
    </citation>
    <scope>NUCLEOTIDE SEQUENCE</scope>
</reference>
<evidence type="ECO:0000256" key="7">
    <source>
        <dbReference type="ARBA" id="ARBA00035110"/>
    </source>
</evidence>
<evidence type="ECO:0000256" key="4">
    <source>
        <dbReference type="ARBA" id="ARBA00022844"/>
    </source>
</evidence>
<keyword evidence="6" id="KW-1160">Virus entry into host cell</keyword>
<dbReference type="GO" id="GO:0039666">
    <property type="term" value="P:virion attachment to host cell pilus"/>
    <property type="evidence" value="ECO:0007669"/>
    <property type="project" value="UniProtKB-KW"/>
</dbReference>
<dbReference type="GO" id="GO:0044423">
    <property type="term" value="C:virion component"/>
    <property type="evidence" value="ECO:0007669"/>
    <property type="project" value="UniProtKB-KW"/>
</dbReference>
<accession>A0A8S5L5C0</accession>
<sequence>MAREPSSYIDKASAHEKNLITGEVFTFDYGWWRSGSETPQGQGNPMRDDGTYPPSAYSLVKIDRKNAKGFIMSSSLSSDTLLYGWLGGIFCSPSWQDYAFSERIRDKARLRVMRKLSSDFSLPVTLAEMKKTNEMIADSGITLADAITSLRSDPTGETAEEIMKIDRRPQKGFSTKLREASRNARDKVNFAASRWLELRYGWVPILYDAWAAADSLAGVDNVKWEKVRGRYENSLRDHFWVDDWSFFHGGKQNIRFGGYESAQVTGLYRPNLGAIWLLVAKRLGLTNPLTATWELTKLSFVVDWFTPIGDWLSQLDAPLGLEFRDFTETQLMKRSCVITRKETGYNGSTRNEINWLAREDLVSMKRSVLDGPPVAALPRINNLSDIVSGPRLADAMALLNQSFGKTFGR</sequence>
<dbReference type="KEGG" id="vg:80397993"/>
<keyword evidence="3" id="KW-1161">Viral attachment to host cell</keyword>
<dbReference type="Pfam" id="PF03863">
    <property type="entry name" value="Phage_mat-A"/>
    <property type="match status" value="2"/>
</dbReference>
<organism evidence="8 9">
    <name type="scientific">ssRNA phage SRR5466725_10</name>
    <dbReference type="NCBI Taxonomy" id="2786408"/>
    <lineage>
        <taxon>Viruses</taxon>
        <taxon>Riboviria</taxon>
        <taxon>Orthornavirae</taxon>
        <taxon>Lenarviricota</taxon>
        <taxon>Leviviricetes</taxon>
        <taxon>Norzivirales</taxon>
        <taxon>Fiersviridae</taxon>
        <taxon>Bahscuvirus</taxon>
        <taxon>Bahscuvirus limivicinum</taxon>
    </lineage>
</organism>
<evidence type="ECO:0000256" key="6">
    <source>
        <dbReference type="ARBA" id="ARBA00023296"/>
    </source>
</evidence>
<comment type="similarity">
    <text evidence="7">Belongs to the Leviviricetes maturation protein family.</text>
</comment>
<dbReference type="Proteomes" id="UP000676662">
    <property type="component" value="Segment"/>
</dbReference>
<dbReference type="GeneID" id="80397993"/>
<evidence type="ECO:0000313" key="8">
    <source>
        <dbReference type="EMBL" id="DAD52426.1"/>
    </source>
</evidence>
<evidence type="ECO:0000256" key="5">
    <source>
        <dbReference type="ARBA" id="ARBA00023104"/>
    </source>
</evidence>
<keyword evidence="4" id="KW-0946">Virion</keyword>
<keyword evidence="5" id="KW-1175">Viral attachment to host cell pilus</keyword>
<keyword evidence="2" id="KW-0945">Host-virus interaction</keyword>
<name>A0A8S5L5C0_9VIRU</name>
<dbReference type="EMBL" id="BK014100">
    <property type="protein sequence ID" value="DAD52426.1"/>
    <property type="molecule type" value="Genomic_RNA"/>
</dbReference>
<comment type="subcellular location">
    <subcellularLocation>
        <location evidence="1">Virion</location>
    </subcellularLocation>
</comment>